<accession>A0AC60Q3P4</accession>
<dbReference type="EMBL" id="JABSTQ010009604">
    <property type="protein sequence ID" value="KAG0427663.1"/>
    <property type="molecule type" value="Genomic_DNA"/>
</dbReference>
<organism evidence="1 2">
    <name type="scientific">Ixodes persulcatus</name>
    <name type="common">Taiga tick</name>
    <dbReference type="NCBI Taxonomy" id="34615"/>
    <lineage>
        <taxon>Eukaryota</taxon>
        <taxon>Metazoa</taxon>
        <taxon>Ecdysozoa</taxon>
        <taxon>Arthropoda</taxon>
        <taxon>Chelicerata</taxon>
        <taxon>Arachnida</taxon>
        <taxon>Acari</taxon>
        <taxon>Parasitiformes</taxon>
        <taxon>Ixodida</taxon>
        <taxon>Ixodoidea</taxon>
        <taxon>Ixodidae</taxon>
        <taxon>Ixodinae</taxon>
        <taxon>Ixodes</taxon>
    </lineage>
</organism>
<comment type="caution">
    <text evidence="1">The sequence shown here is derived from an EMBL/GenBank/DDBJ whole genome shotgun (WGS) entry which is preliminary data.</text>
</comment>
<feature type="non-terminal residue" evidence="1">
    <location>
        <position position="59"/>
    </location>
</feature>
<gene>
    <name evidence="1" type="ORF">HPB47_025318</name>
</gene>
<dbReference type="Proteomes" id="UP000805193">
    <property type="component" value="Unassembled WGS sequence"/>
</dbReference>
<reference evidence="1 2" key="1">
    <citation type="journal article" date="2020" name="Cell">
        <title>Large-Scale Comparative Analyses of Tick Genomes Elucidate Their Genetic Diversity and Vector Capacities.</title>
        <authorList>
            <consortium name="Tick Genome and Microbiome Consortium (TIGMIC)"/>
            <person name="Jia N."/>
            <person name="Wang J."/>
            <person name="Shi W."/>
            <person name="Du L."/>
            <person name="Sun Y."/>
            <person name="Zhan W."/>
            <person name="Jiang J.F."/>
            <person name="Wang Q."/>
            <person name="Zhang B."/>
            <person name="Ji P."/>
            <person name="Bell-Sakyi L."/>
            <person name="Cui X.M."/>
            <person name="Yuan T.T."/>
            <person name="Jiang B.G."/>
            <person name="Yang W.F."/>
            <person name="Lam T.T."/>
            <person name="Chang Q.C."/>
            <person name="Ding S.J."/>
            <person name="Wang X.J."/>
            <person name="Zhu J.G."/>
            <person name="Ruan X.D."/>
            <person name="Zhao L."/>
            <person name="Wei J.T."/>
            <person name="Ye R.Z."/>
            <person name="Que T.C."/>
            <person name="Du C.H."/>
            <person name="Zhou Y.H."/>
            <person name="Cheng J.X."/>
            <person name="Dai P.F."/>
            <person name="Guo W.B."/>
            <person name="Han X.H."/>
            <person name="Huang E.J."/>
            <person name="Li L.F."/>
            <person name="Wei W."/>
            <person name="Gao Y.C."/>
            <person name="Liu J.Z."/>
            <person name="Shao H.Z."/>
            <person name="Wang X."/>
            <person name="Wang C.C."/>
            <person name="Yang T.C."/>
            <person name="Huo Q.B."/>
            <person name="Li W."/>
            <person name="Chen H.Y."/>
            <person name="Chen S.E."/>
            <person name="Zhou L.G."/>
            <person name="Ni X.B."/>
            <person name="Tian J.H."/>
            <person name="Sheng Y."/>
            <person name="Liu T."/>
            <person name="Pan Y.S."/>
            <person name="Xia L.Y."/>
            <person name="Li J."/>
            <person name="Zhao F."/>
            <person name="Cao W.C."/>
        </authorList>
    </citation>
    <scope>NUCLEOTIDE SEQUENCE [LARGE SCALE GENOMIC DNA]</scope>
    <source>
        <strain evidence="1">Iper-2018</strain>
    </source>
</reference>
<evidence type="ECO:0000313" key="2">
    <source>
        <dbReference type="Proteomes" id="UP000805193"/>
    </source>
</evidence>
<protein>
    <submittedName>
        <fullName evidence="1">Uncharacterized protein</fullName>
    </submittedName>
</protein>
<name>A0AC60Q3P4_IXOPE</name>
<keyword evidence="2" id="KW-1185">Reference proteome</keyword>
<sequence>DSIGQQHVIIRPHWLDFHRGRETASTTPLQKQGPDPANIKGLGTHPTASMAKFAQLLLQ</sequence>
<evidence type="ECO:0000313" key="1">
    <source>
        <dbReference type="EMBL" id="KAG0427663.1"/>
    </source>
</evidence>
<proteinExistence type="predicted"/>
<feature type="non-terminal residue" evidence="1">
    <location>
        <position position="1"/>
    </location>
</feature>